<name>A0A9X6NKD1_HYPEX</name>
<dbReference type="PROSITE" id="PS50835">
    <property type="entry name" value="IG_LIKE"/>
    <property type="match status" value="1"/>
</dbReference>
<evidence type="ECO:0000256" key="8">
    <source>
        <dbReference type="SAM" id="Phobius"/>
    </source>
</evidence>
<feature type="compositionally biased region" description="Basic and acidic residues" evidence="7">
    <location>
        <begin position="56"/>
        <end position="68"/>
    </location>
</feature>
<keyword evidence="5 8" id="KW-0472">Membrane</keyword>
<feature type="region of interest" description="Disordered" evidence="7">
    <location>
        <begin position="56"/>
        <end position="81"/>
    </location>
</feature>
<evidence type="ECO:0000256" key="4">
    <source>
        <dbReference type="ARBA" id="ARBA00022989"/>
    </source>
</evidence>
<dbReference type="PANTHER" id="PTHR32178">
    <property type="entry name" value="FAM187"/>
    <property type="match status" value="1"/>
</dbReference>
<feature type="transmembrane region" description="Helical" evidence="8">
    <location>
        <begin position="484"/>
        <end position="505"/>
    </location>
</feature>
<keyword evidence="6" id="KW-0325">Glycoprotein</keyword>
<dbReference type="InterPro" id="IPR003599">
    <property type="entry name" value="Ig_sub"/>
</dbReference>
<evidence type="ECO:0000256" key="3">
    <source>
        <dbReference type="ARBA" id="ARBA00022729"/>
    </source>
</evidence>
<accession>A0A9X6NKD1</accession>
<keyword evidence="2 8" id="KW-0812">Transmembrane</keyword>
<evidence type="ECO:0000256" key="1">
    <source>
        <dbReference type="ARBA" id="ARBA00004479"/>
    </source>
</evidence>
<dbReference type="AlphaFoldDB" id="A0A9X6NKD1"/>
<evidence type="ECO:0000259" key="9">
    <source>
        <dbReference type="PROSITE" id="PS50835"/>
    </source>
</evidence>
<protein>
    <recommendedName>
        <fullName evidence="9">Ig-like domain-containing protein</fullName>
    </recommendedName>
</protein>
<dbReference type="OrthoDB" id="6434091at2759"/>
<proteinExistence type="predicted"/>
<dbReference type="Proteomes" id="UP000192578">
    <property type="component" value="Unassembled WGS sequence"/>
</dbReference>
<feature type="domain" description="Ig-like" evidence="9">
    <location>
        <begin position="106"/>
        <end position="231"/>
    </location>
</feature>
<organism evidence="10 11">
    <name type="scientific">Hypsibius exemplaris</name>
    <name type="common">Freshwater tardigrade</name>
    <dbReference type="NCBI Taxonomy" id="2072580"/>
    <lineage>
        <taxon>Eukaryota</taxon>
        <taxon>Metazoa</taxon>
        <taxon>Ecdysozoa</taxon>
        <taxon>Tardigrada</taxon>
        <taxon>Eutardigrada</taxon>
        <taxon>Parachela</taxon>
        <taxon>Hypsibioidea</taxon>
        <taxon>Hypsibiidae</taxon>
        <taxon>Hypsibius</taxon>
    </lineage>
</organism>
<dbReference type="PANTHER" id="PTHR32178:SF6">
    <property type="entry name" value="IG-LIKE DOMAIN-CONTAINING PROTEIN"/>
    <property type="match status" value="1"/>
</dbReference>
<dbReference type="InterPro" id="IPR007110">
    <property type="entry name" value="Ig-like_dom"/>
</dbReference>
<keyword evidence="4 8" id="KW-1133">Transmembrane helix</keyword>
<comment type="subcellular location">
    <subcellularLocation>
        <location evidence="1">Membrane</location>
        <topology evidence="1">Single-pass type I membrane protein</topology>
    </subcellularLocation>
</comment>
<gene>
    <name evidence="10" type="ORF">BV898_19173</name>
</gene>
<evidence type="ECO:0000256" key="6">
    <source>
        <dbReference type="ARBA" id="ARBA00023180"/>
    </source>
</evidence>
<evidence type="ECO:0000256" key="2">
    <source>
        <dbReference type="ARBA" id="ARBA00022692"/>
    </source>
</evidence>
<evidence type="ECO:0000313" key="10">
    <source>
        <dbReference type="EMBL" id="OWA54779.1"/>
    </source>
</evidence>
<reference evidence="11" key="1">
    <citation type="submission" date="2017-01" db="EMBL/GenBank/DDBJ databases">
        <title>Comparative genomics of anhydrobiosis in the tardigrade Hypsibius dujardini.</title>
        <authorList>
            <person name="Yoshida Y."/>
            <person name="Koutsovoulos G."/>
            <person name="Laetsch D."/>
            <person name="Stevens L."/>
            <person name="Kumar S."/>
            <person name="Horikawa D."/>
            <person name="Ishino K."/>
            <person name="Komine S."/>
            <person name="Tomita M."/>
            <person name="Blaxter M."/>
            <person name="Arakawa K."/>
        </authorList>
    </citation>
    <scope>NUCLEOTIDE SEQUENCE [LARGE SCALE GENOMIC DNA]</scope>
    <source>
        <strain evidence="11">Z151</strain>
    </source>
</reference>
<evidence type="ECO:0000313" key="11">
    <source>
        <dbReference type="Proteomes" id="UP000192578"/>
    </source>
</evidence>
<dbReference type="SMART" id="SM00409">
    <property type="entry name" value="IG"/>
    <property type="match status" value="2"/>
</dbReference>
<dbReference type="EMBL" id="MTYJ01000457">
    <property type="protein sequence ID" value="OWA54779.1"/>
    <property type="molecule type" value="Genomic_DNA"/>
</dbReference>
<keyword evidence="11" id="KW-1185">Reference proteome</keyword>
<evidence type="ECO:0000256" key="7">
    <source>
        <dbReference type="SAM" id="MobiDB-lite"/>
    </source>
</evidence>
<sequence>MFFLFIPQIIGVIAGKTTDPRKLSVFWRKLPAPKSSVIFPKDAQSPVATFKIRREFEKKPSSREDHDAGRRKKGVKAKHDEATSDIVKLHYNESLEAYRRSRQLQPALQEYVDCVNRTAQLYEHTGRITSRATMKVVGQEITLKCRDCNLPGKATDKLDPKKIEWRMIPYNEPRDIQIIYDTEKFIFNAETFDLTVTDLTVYDSGRFRCAVSQETVRIYDLQVVESDRTTTTFENSADGPISPPPLILPKDNLQFITRWNDWAPCNECGVKSTRRRVGICTVTKGIFENPIKPVDYPTLNMYGWGLPCRSVLIPRNFSMQYTDQLSRPSEVQIGHCEHPCPTPPPVVFVTDENGKIVDQYERSEKGVYSLDKGPPKLPPLVQRVTAYEAEGGRIRMICPKGSGKSVRWQNCSTTDKGLLCRPVDPFYAEKQSQGRILVTLVNALLIKRITFFDAGIYSCYYDGRLVATIKLHVNPRKNRSLKKIVTIIGIVIAVLFFLAIIIFVVKNT</sequence>
<comment type="caution">
    <text evidence="10">The sequence shown here is derived from an EMBL/GenBank/DDBJ whole genome shotgun (WGS) entry which is preliminary data.</text>
</comment>
<evidence type="ECO:0000256" key="5">
    <source>
        <dbReference type="ARBA" id="ARBA00023136"/>
    </source>
</evidence>
<keyword evidence="3" id="KW-0732">Signal</keyword>
<dbReference type="InterPro" id="IPR039311">
    <property type="entry name" value="FAM187A/B"/>
</dbReference>
<dbReference type="GO" id="GO:0016020">
    <property type="term" value="C:membrane"/>
    <property type="evidence" value="ECO:0007669"/>
    <property type="project" value="UniProtKB-SubCell"/>
</dbReference>